<evidence type="ECO:0000256" key="2">
    <source>
        <dbReference type="ARBA" id="ARBA00023125"/>
    </source>
</evidence>
<sequence>MKVLQFTIPVAHDKTIITQKDILPAFYPHLHRHEEIQLTWIQHGHGTLIVENNMHAFWSNEIYWIGSNQPHVLKSEELPFGSKNKKNVQALTLFFNPEGKLAPLFGLPEFKKIKSFIDQSQNGFKVPEAHVVEISSRLLKIHQSQGIAQFLAFVELINFFLTIKNLEPLITGSRLSAVNEQEGIRIGYIYNYIMQHYDAEIKLEDIAREAHMTPQAFCRYFKKHTRLTFVSFLNEVRINEACKKLAGGSYDSIATVAYNCGFNSIANFNRVFKSITRKSPRSYLREYEQLENGAPGTATKSA</sequence>
<dbReference type="InterPro" id="IPR011051">
    <property type="entry name" value="RmlC_Cupin_sf"/>
</dbReference>
<keyword evidence="6" id="KW-1185">Reference proteome</keyword>
<evidence type="ECO:0000313" key="5">
    <source>
        <dbReference type="EMBL" id="SKC97367.1"/>
    </source>
</evidence>
<dbReference type="InterPro" id="IPR009057">
    <property type="entry name" value="Homeodomain-like_sf"/>
</dbReference>
<dbReference type="PROSITE" id="PS00041">
    <property type="entry name" value="HTH_ARAC_FAMILY_1"/>
    <property type="match status" value="1"/>
</dbReference>
<dbReference type="GO" id="GO:0003700">
    <property type="term" value="F:DNA-binding transcription factor activity"/>
    <property type="evidence" value="ECO:0007669"/>
    <property type="project" value="InterPro"/>
</dbReference>
<dbReference type="PANTHER" id="PTHR43280:SF27">
    <property type="entry name" value="TRANSCRIPTIONAL REGULATOR MTLR"/>
    <property type="match status" value="1"/>
</dbReference>
<dbReference type="SUPFAM" id="SSF51182">
    <property type="entry name" value="RmlC-like cupins"/>
    <property type="match status" value="1"/>
</dbReference>
<gene>
    <name evidence="5" type="ORF">SAMN05660461_0895</name>
</gene>
<evidence type="ECO:0000256" key="1">
    <source>
        <dbReference type="ARBA" id="ARBA00023015"/>
    </source>
</evidence>
<keyword evidence="3" id="KW-0804">Transcription</keyword>
<dbReference type="GO" id="GO:0043565">
    <property type="term" value="F:sequence-specific DNA binding"/>
    <property type="evidence" value="ECO:0007669"/>
    <property type="project" value="InterPro"/>
</dbReference>
<protein>
    <submittedName>
        <fullName evidence="5">AraC-type DNA-binding protein</fullName>
    </submittedName>
</protein>
<dbReference type="Proteomes" id="UP000190166">
    <property type="component" value="Unassembled WGS sequence"/>
</dbReference>
<dbReference type="EMBL" id="FUZZ01000001">
    <property type="protein sequence ID" value="SKC97367.1"/>
    <property type="molecule type" value="Genomic_DNA"/>
</dbReference>
<dbReference type="PANTHER" id="PTHR43280">
    <property type="entry name" value="ARAC-FAMILY TRANSCRIPTIONAL REGULATOR"/>
    <property type="match status" value="1"/>
</dbReference>
<evidence type="ECO:0000313" key="6">
    <source>
        <dbReference type="Proteomes" id="UP000190166"/>
    </source>
</evidence>
<dbReference type="Gene3D" id="1.10.10.60">
    <property type="entry name" value="Homeodomain-like"/>
    <property type="match status" value="2"/>
</dbReference>
<keyword evidence="2 5" id="KW-0238">DNA-binding</keyword>
<proteinExistence type="predicted"/>
<name>A0A1T5NA66_9BACT</name>
<dbReference type="InterPro" id="IPR018060">
    <property type="entry name" value="HTH_AraC"/>
</dbReference>
<reference evidence="6" key="1">
    <citation type="submission" date="2017-02" db="EMBL/GenBank/DDBJ databases">
        <authorList>
            <person name="Varghese N."/>
            <person name="Submissions S."/>
        </authorList>
    </citation>
    <scope>NUCLEOTIDE SEQUENCE [LARGE SCALE GENOMIC DNA]</scope>
    <source>
        <strain evidence="6">DSM 18108</strain>
    </source>
</reference>
<dbReference type="AlphaFoldDB" id="A0A1T5NA66"/>
<evidence type="ECO:0000256" key="3">
    <source>
        <dbReference type="ARBA" id="ARBA00023163"/>
    </source>
</evidence>
<dbReference type="STRING" id="393003.SAMN05660461_0895"/>
<keyword evidence="1" id="KW-0805">Transcription regulation</keyword>
<dbReference type="InterPro" id="IPR018062">
    <property type="entry name" value="HTH_AraC-typ_CS"/>
</dbReference>
<feature type="domain" description="HTH araC/xylS-type" evidence="4">
    <location>
        <begin position="187"/>
        <end position="286"/>
    </location>
</feature>
<dbReference type="SMART" id="SM00342">
    <property type="entry name" value="HTH_ARAC"/>
    <property type="match status" value="1"/>
</dbReference>
<dbReference type="SUPFAM" id="SSF46689">
    <property type="entry name" value="Homeodomain-like"/>
    <property type="match status" value="2"/>
</dbReference>
<evidence type="ECO:0000259" key="4">
    <source>
        <dbReference type="PROSITE" id="PS01124"/>
    </source>
</evidence>
<dbReference type="PROSITE" id="PS01124">
    <property type="entry name" value="HTH_ARAC_FAMILY_2"/>
    <property type="match status" value="1"/>
</dbReference>
<accession>A0A1T5NA66</accession>
<organism evidence="5 6">
    <name type="scientific">Chitinophaga ginsengisegetis</name>
    <dbReference type="NCBI Taxonomy" id="393003"/>
    <lineage>
        <taxon>Bacteria</taxon>
        <taxon>Pseudomonadati</taxon>
        <taxon>Bacteroidota</taxon>
        <taxon>Chitinophagia</taxon>
        <taxon>Chitinophagales</taxon>
        <taxon>Chitinophagaceae</taxon>
        <taxon>Chitinophaga</taxon>
    </lineage>
</organism>
<dbReference type="Pfam" id="PF12833">
    <property type="entry name" value="HTH_18"/>
    <property type="match status" value="1"/>
</dbReference>
<dbReference type="RefSeq" id="WP_079468200.1">
    <property type="nucleotide sequence ID" value="NZ_FUZZ01000001.1"/>
</dbReference>